<gene>
    <name evidence="8" type="ORF">GMD52_12445</name>
    <name evidence="7" type="ORF">GMD59_15775</name>
</gene>
<dbReference type="InterPro" id="IPR013762">
    <property type="entry name" value="Integrase-like_cat_sf"/>
</dbReference>
<dbReference type="GO" id="GO:0006310">
    <property type="term" value="P:DNA recombination"/>
    <property type="evidence" value="ECO:0007669"/>
    <property type="project" value="UniProtKB-KW"/>
</dbReference>
<feature type="domain" description="Core-binding (CB)" evidence="6">
    <location>
        <begin position="99"/>
        <end position="188"/>
    </location>
</feature>
<dbReference type="EMBL" id="WMZU01000035">
    <property type="protein sequence ID" value="MTS28733.1"/>
    <property type="molecule type" value="Genomic_DNA"/>
</dbReference>
<dbReference type="PROSITE" id="PS51900">
    <property type="entry name" value="CB"/>
    <property type="match status" value="1"/>
</dbReference>
<evidence type="ECO:0000259" key="5">
    <source>
        <dbReference type="PROSITE" id="PS51898"/>
    </source>
</evidence>
<evidence type="ECO:0000256" key="3">
    <source>
        <dbReference type="ARBA" id="ARBA00023172"/>
    </source>
</evidence>
<feature type="domain" description="Tyr recombinase" evidence="5">
    <location>
        <begin position="210"/>
        <end position="414"/>
    </location>
</feature>
<dbReference type="Pfam" id="PF00589">
    <property type="entry name" value="Phage_integrase"/>
    <property type="match status" value="1"/>
</dbReference>
<evidence type="ECO:0000259" key="6">
    <source>
        <dbReference type="PROSITE" id="PS51900"/>
    </source>
</evidence>
<name>A0A6I3QAT6_9FIRM</name>
<reference evidence="9 10" key="1">
    <citation type="journal article" date="2019" name="Nat. Med.">
        <title>A library of human gut bacterial isolates paired with longitudinal multiomics data enables mechanistic microbiome research.</title>
        <authorList>
            <person name="Poyet M."/>
            <person name="Groussin M."/>
            <person name="Gibbons S.M."/>
            <person name="Avila-Pacheco J."/>
            <person name="Jiang X."/>
            <person name="Kearney S.M."/>
            <person name="Perrotta A.R."/>
            <person name="Berdy B."/>
            <person name="Zhao S."/>
            <person name="Lieberman T.D."/>
            <person name="Swanson P.K."/>
            <person name="Smith M."/>
            <person name="Roesemann S."/>
            <person name="Alexander J.E."/>
            <person name="Rich S.A."/>
            <person name="Livny J."/>
            <person name="Vlamakis H."/>
            <person name="Clish C."/>
            <person name="Bullock K."/>
            <person name="Deik A."/>
            <person name="Scott J."/>
            <person name="Pierce K.A."/>
            <person name="Xavier R.J."/>
            <person name="Alm E.J."/>
        </authorList>
    </citation>
    <scope>NUCLEOTIDE SEQUENCE [LARGE SCALE GENOMIC DNA]</scope>
    <source>
        <strain evidence="7 10">BIOML-A4</strain>
        <strain evidence="8 9">BIOML-A7</strain>
    </source>
</reference>
<dbReference type="Gene3D" id="1.10.150.130">
    <property type="match status" value="1"/>
</dbReference>
<dbReference type="Proteomes" id="UP000449193">
    <property type="component" value="Unassembled WGS sequence"/>
</dbReference>
<evidence type="ECO:0000313" key="9">
    <source>
        <dbReference type="Proteomes" id="UP000449193"/>
    </source>
</evidence>
<dbReference type="InterPro" id="IPR044068">
    <property type="entry name" value="CB"/>
</dbReference>
<dbReference type="InterPro" id="IPR010998">
    <property type="entry name" value="Integrase_recombinase_N"/>
</dbReference>
<keyword evidence="3" id="KW-0233">DNA recombination</keyword>
<evidence type="ECO:0000313" key="10">
    <source>
        <dbReference type="Proteomes" id="UP000472755"/>
    </source>
</evidence>
<protein>
    <submittedName>
        <fullName evidence="8">Tyrosine-type recombinase/integrase</fullName>
    </submittedName>
</protein>
<dbReference type="InterPro" id="IPR050090">
    <property type="entry name" value="Tyrosine_recombinase_XerCD"/>
</dbReference>
<evidence type="ECO:0000313" key="8">
    <source>
        <dbReference type="EMBL" id="MTS52343.1"/>
    </source>
</evidence>
<dbReference type="SUPFAM" id="SSF56349">
    <property type="entry name" value="DNA breaking-rejoining enzymes"/>
    <property type="match status" value="1"/>
</dbReference>
<dbReference type="Proteomes" id="UP000472755">
    <property type="component" value="Unassembled WGS sequence"/>
</dbReference>
<evidence type="ECO:0000256" key="1">
    <source>
        <dbReference type="ARBA" id="ARBA00008857"/>
    </source>
</evidence>
<dbReference type="Gene3D" id="1.10.443.10">
    <property type="entry name" value="Intergrase catalytic core"/>
    <property type="match status" value="1"/>
</dbReference>
<dbReference type="GO" id="GO:0003677">
    <property type="term" value="F:DNA binding"/>
    <property type="evidence" value="ECO:0007669"/>
    <property type="project" value="UniProtKB-UniRule"/>
</dbReference>
<proteinExistence type="inferred from homology"/>
<sequence>MAKQKIIAGHLDHKHGYYYMVLSLPNPEKGNRKLPKWFPTGIPYDGKRQTERDAKRMLKEWREDFTSGKLTLAMIEAKKRSKGTDGAMSLKSIPIRKDMYFTDYLLRWLEIIQADVEEDTFAGYWRTVHNPLLPYFSEHNATLEELSAVDLTLFYKYCKTRTYRGKPIKGNTIRHYHAVIHKALQDAVVVLRILQYNVADYVVAPKVDNYVAPYADTDELRELVNDLMHSPIRVPVMFAAFYGMRRSEALGIRKAVIDRKKKTITVCHTVIEVSVQGEHKIIRKDRTKNKKSFRTYPLIPQVEAFLDWELQQQEQQRERMGNCYYMGDQDYICLDETGHLLRPDYVTCKFSQLVKKRGLKKITFHGLRHSCASMLYERGQDMKKIQEWLGHSTPVTTETIYAHLNVKHKDETAWIANDCLPLELPEKMREKPIQTA</sequence>
<evidence type="ECO:0000313" key="7">
    <source>
        <dbReference type="EMBL" id="MTS28733.1"/>
    </source>
</evidence>
<dbReference type="InterPro" id="IPR002104">
    <property type="entry name" value="Integrase_catalytic"/>
</dbReference>
<comment type="caution">
    <text evidence="8">The sequence shown here is derived from an EMBL/GenBank/DDBJ whole genome shotgun (WGS) entry which is preliminary data.</text>
</comment>
<evidence type="ECO:0000256" key="2">
    <source>
        <dbReference type="ARBA" id="ARBA00023125"/>
    </source>
</evidence>
<dbReference type="GO" id="GO:0015074">
    <property type="term" value="P:DNA integration"/>
    <property type="evidence" value="ECO:0007669"/>
    <property type="project" value="InterPro"/>
</dbReference>
<dbReference type="EMBL" id="WMZR01000016">
    <property type="protein sequence ID" value="MTS52343.1"/>
    <property type="molecule type" value="Genomic_DNA"/>
</dbReference>
<dbReference type="PROSITE" id="PS51898">
    <property type="entry name" value="TYR_RECOMBINASE"/>
    <property type="match status" value="1"/>
</dbReference>
<dbReference type="AlphaFoldDB" id="A0A6I3QAT6"/>
<keyword evidence="2 4" id="KW-0238">DNA-binding</keyword>
<dbReference type="InterPro" id="IPR011010">
    <property type="entry name" value="DNA_brk_join_enz"/>
</dbReference>
<dbReference type="PANTHER" id="PTHR30349">
    <property type="entry name" value="PHAGE INTEGRASE-RELATED"/>
    <property type="match status" value="1"/>
</dbReference>
<accession>A0A6I3QAT6</accession>
<dbReference type="CDD" id="cd01189">
    <property type="entry name" value="INT_ICEBs1_C_like"/>
    <property type="match status" value="1"/>
</dbReference>
<organism evidence="8 9">
    <name type="scientific">Ruthenibacterium lactatiformans</name>
    <dbReference type="NCBI Taxonomy" id="1550024"/>
    <lineage>
        <taxon>Bacteria</taxon>
        <taxon>Bacillati</taxon>
        <taxon>Bacillota</taxon>
        <taxon>Clostridia</taxon>
        <taxon>Eubacteriales</taxon>
        <taxon>Oscillospiraceae</taxon>
        <taxon>Ruthenibacterium</taxon>
    </lineage>
</organism>
<evidence type="ECO:0000256" key="4">
    <source>
        <dbReference type="PROSITE-ProRule" id="PRU01248"/>
    </source>
</evidence>
<comment type="similarity">
    <text evidence="1">Belongs to the 'phage' integrase family.</text>
</comment>
<dbReference type="PANTHER" id="PTHR30349:SF41">
    <property type="entry name" value="INTEGRASE_RECOMBINASE PROTEIN MJ0367-RELATED"/>
    <property type="match status" value="1"/>
</dbReference>
<dbReference type="RefSeq" id="WP_123158699.1">
    <property type="nucleotide sequence ID" value="NZ_CAQJQL010000170.1"/>
</dbReference>